<name>A0ABR2BCR1_9ROSI</name>
<sequence length="157" mass="16977">MESVKRGLVGNEPVSVLGVVKSVAGDPIGAKSVDGEPSINTVGVPLSRRGNTSKAAEVVVSTEADVFEDFPPLQSLEVRHKRRGRERKTIAAISKNKYEVLASIEPEVVEDIRKPRTVLVGVTNLLQELKANKVDKLKVKMPEAIGEWGNALSLPFP</sequence>
<evidence type="ECO:0000313" key="1">
    <source>
        <dbReference type="EMBL" id="KAK8504917.1"/>
    </source>
</evidence>
<accession>A0ABR2BCR1</accession>
<protein>
    <submittedName>
        <fullName evidence="1">Uncharacterized protein</fullName>
    </submittedName>
</protein>
<organism evidence="1 2">
    <name type="scientific">Hibiscus sabdariffa</name>
    <name type="common">roselle</name>
    <dbReference type="NCBI Taxonomy" id="183260"/>
    <lineage>
        <taxon>Eukaryota</taxon>
        <taxon>Viridiplantae</taxon>
        <taxon>Streptophyta</taxon>
        <taxon>Embryophyta</taxon>
        <taxon>Tracheophyta</taxon>
        <taxon>Spermatophyta</taxon>
        <taxon>Magnoliopsida</taxon>
        <taxon>eudicotyledons</taxon>
        <taxon>Gunneridae</taxon>
        <taxon>Pentapetalae</taxon>
        <taxon>rosids</taxon>
        <taxon>malvids</taxon>
        <taxon>Malvales</taxon>
        <taxon>Malvaceae</taxon>
        <taxon>Malvoideae</taxon>
        <taxon>Hibiscus</taxon>
    </lineage>
</organism>
<comment type="caution">
    <text evidence="1">The sequence shown here is derived from an EMBL/GenBank/DDBJ whole genome shotgun (WGS) entry which is preliminary data.</text>
</comment>
<dbReference type="Proteomes" id="UP001472677">
    <property type="component" value="Unassembled WGS sequence"/>
</dbReference>
<dbReference type="EMBL" id="JBBPBM010000134">
    <property type="protein sequence ID" value="KAK8504917.1"/>
    <property type="molecule type" value="Genomic_DNA"/>
</dbReference>
<reference evidence="1 2" key="1">
    <citation type="journal article" date="2024" name="G3 (Bethesda)">
        <title>Genome assembly of Hibiscus sabdariffa L. provides insights into metabolisms of medicinal natural products.</title>
        <authorList>
            <person name="Kim T."/>
        </authorList>
    </citation>
    <scope>NUCLEOTIDE SEQUENCE [LARGE SCALE GENOMIC DNA]</scope>
    <source>
        <strain evidence="1">TK-2024</strain>
        <tissue evidence="1">Old leaves</tissue>
    </source>
</reference>
<proteinExistence type="predicted"/>
<keyword evidence="2" id="KW-1185">Reference proteome</keyword>
<evidence type="ECO:0000313" key="2">
    <source>
        <dbReference type="Proteomes" id="UP001472677"/>
    </source>
</evidence>
<gene>
    <name evidence="1" type="ORF">V6N12_033166</name>
</gene>